<reference evidence="5 6" key="1">
    <citation type="submission" date="2019-12" db="EMBL/GenBank/DDBJ databases">
        <title>Lactobacillus hilgardii FLUB.</title>
        <authorList>
            <person name="Gustaw K."/>
        </authorList>
    </citation>
    <scope>NUCLEOTIDE SEQUENCE [LARGE SCALE GENOMIC DNA]</scope>
    <source>
        <strain evidence="5 6">FLUB</strain>
    </source>
</reference>
<dbReference type="Gene3D" id="3.40.50.1970">
    <property type="match status" value="1"/>
</dbReference>
<dbReference type="Pfam" id="PF00465">
    <property type="entry name" value="Fe-ADH"/>
    <property type="match status" value="1"/>
</dbReference>
<dbReference type="AlphaFoldDB" id="A0A6P1E9T8"/>
<evidence type="ECO:0000313" key="6">
    <source>
        <dbReference type="Proteomes" id="UP000465035"/>
    </source>
</evidence>
<dbReference type="Proteomes" id="UP000465035">
    <property type="component" value="Chromosome"/>
</dbReference>
<dbReference type="FunFam" id="3.40.50.1970:FF:000003">
    <property type="entry name" value="Alcohol dehydrogenase, iron-containing"/>
    <property type="match status" value="1"/>
</dbReference>
<evidence type="ECO:0000259" key="3">
    <source>
        <dbReference type="Pfam" id="PF00465"/>
    </source>
</evidence>
<protein>
    <submittedName>
        <fullName evidence="5">Iron-containing alcohol dehydrogenase</fullName>
    </submittedName>
</protein>
<comment type="similarity">
    <text evidence="1">Belongs to the iron-containing alcohol dehydrogenase family.</text>
</comment>
<evidence type="ECO:0000313" key="5">
    <source>
        <dbReference type="EMBL" id="QHB53369.1"/>
    </source>
</evidence>
<evidence type="ECO:0000256" key="1">
    <source>
        <dbReference type="ARBA" id="ARBA00007358"/>
    </source>
</evidence>
<evidence type="ECO:0000259" key="4">
    <source>
        <dbReference type="Pfam" id="PF25137"/>
    </source>
</evidence>
<dbReference type="InterPro" id="IPR001670">
    <property type="entry name" value="ADH_Fe/GldA"/>
</dbReference>
<name>A0A6P1E9T8_LENHI</name>
<dbReference type="Pfam" id="PF25137">
    <property type="entry name" value="ADH_Fe_C"/>
    <property type="match status" value="1"/>
</dbReference>
<dbReference type="PANTHER" id="PTHR11496:SF102">
    <property type="entry name" value="ALCOHOL DEHYDROGENASE 4"/>
    <property type="match status" value="1"/>
</dbReference>
<evidence type="ECO:0000256" key="2">
    <source>
        <dbReference type="ARBA" id="ARBA00023002"/>
    </source>
</evidence>
<dbReference type="Gene3D" id="1.20.1090.10">
    <property type="entry name" value="Dehydroquinate synthase-like - alpha domain"/>
    <property type="match status" value="1"/>
</dbReference>
<dbReference type="CDD" id="cd14863">
    <property type="entry name" value="Fe-ADH-like"/>
    <property type="match status" value="1"/>
</dbReference>
<dbReference type="PANTHER" id="PTHR11496">
    <property type="entry name" value="ALCOHOL DEHYDROGENASE"/>
    <property type="match status" value="1"/>
</dbReference>
<organism evidence="5 6">
    <name type="scientific">Lentilactobacillus hilgardii</name>
    <name type="common">Lactobacillus hilgardii</name>
    <dbReference type="NCBI Taxonomy" id="1588"/>
    <lineage>
        <taxon>Bacteria</taxon>
        <taxon>Bacillati</taxon>
        <taxon>Bacillota</taxon>
        <taxon>Bacilli</taxon>
        <taxon>Lactobacillales</taxon>
        <taxon>Lactobacillaceae</taxon>
        <taxon>Lentilactobacillus</taxon>
    </lineage>
</organism>
<accession>A0A6P1E9T8</accession>
<dbReference type="SUPFAM" id="SSF56796">
    <property type="entry name" value="Dehydroquinate synthase-like"/>
    <property type="match status" value="1"/>
</dbReference>
<dbReference type="EMBL" id="CP047121">
    <property type="protein sequence ID" value="QHB53369.1"/>
    <property type="molecule type" value="Genomic_DNA"/>
</dbReference>
<dbReference type="GO" id="GO:0004022">
    <property type="term" value="F:alcohol dehydrogenase (NAD+) activity"/>
    <property type="evidence" value="ECO:0007669"/>
    <property type="project" value="TreeGrafter"/>
</dbReference>
<gene>
    <name evidence="5" type="ORF">GQR93_04110</name>
</gene>
<dbReference type="InterPro" id="IPR039697">
    <property type="entry name" value="Alcohol_dehydrogenase_Fe"/>
</dbReference>
<dbReference type="InterPro" id="IPR056798">
    <property type="entry name" value="ADH_Fe_C"/>
</dbReference>
<keyword evidence="2" id="KW-0560">Oxidoreductase</keyword>
<proteinExistence type="inferred from homology"/>
<feature type="domain" description="Fe-containing alcohol dehydrogenase-like C-terminal" evidence="4">
    <location>
        <begin position="187"/>
        <end position="380"/>
    </location>
</feature>
<dbReference type="GO" id="GO:0046872">
    <property type="term" value="F:metal ion binding"/>
    <property type="evidence" value="ECO:0007669"/>
    <property type="project" value="InterPro"/>
</dbReference>
<feature type="domain" description="Alcohol dehydrogenase iron-type/glycerol dehydrogenase GldA" evidence="3">
    <location>
        <begin position="21"/>
        <end position="176"/>
    </location>
</feature>
<sequence length="385" mass="41960">MNVKLLQKVKIVNTDHLDQTILEILEERQYKRPLVVLDRFLLNVQIIKDTLNKLKNNDIDFAIFDGIVPDPPTEVVDSGVKAFKAHQADCMIAIGGGSSIDVARGINIVRINGGSISDYATSHKTIDPCPGLIAVPTTSGTGSEVSNALVITDKDSQKKLAILSDNAVSEYAVLNPDLVLTLPKDMTIATGLDAFSHAAEGYLSTLASPMTDAICEKVMFLLYHFLPRAVANGQDREARQRVMVAATLAGWMLNNAGTNIGHSSAHILGSKYHIVHGEAVAYALPGVLKLVGSTLPHKVREIGQILGVTYPEGAPESQTTEFAINAYKEFRDQILGLHPFTDYHIDQREITSNAQDVLHERFAGNTPVNLNLKNVQAFLDEFGRQ</sequence>